<feature type="transmembrane region" description="Helical" evidence="5">
    <location>
        <begin position="192"/>
        <end position="215"/>
    </location>
</feature>
<feature type="coiled-coil region" evidence="4">
    <location>
        <begin position="1"/>
        <end position="49"/>
    </location>
</feature>
<dbReference type="AlphaFoldDB" id="A0AAE0UQ83"/>
<dbReference type="PANTHER" id="PTHR47462:SF1">
    <property type="entry name" value="VESICLE-ASSOCIATED MEMBRANE PROTEIN 5"/>
    <property type="match status" value="1"/>
</dbReference>
<keyword evidence="5" id="KW-1133">Transmembrane helix</keyword>
<evidence type="ECO:0000256" key="3">
    <source>
        <dbReference type="PROSITE-ProRule" id="PRU00290"/>
    </source>
</evidence>
<reference evidence="7" key="1">
    <citation type="submission" date="2023-06" db="EMBL/GenBank/DDBJ databases">
        <title>Male Hemibagrus guttatus genome.</title>
        <authorList>
            <person name="Bian C."/>
        </authorList>
    </citation>
    <scope>NUCLEOTIDE SEQUENCE</scope>
    <source>
        <strain evidence="7">Male_cb2023</strain>
        <tissue evidence="7">Muscle</tissue>
    </source>
</reference>
<dbReference type="InterPro" id="IPR042166">
    <property type="entry name" value="Vamp5"/>
</dbReference>
<proteinExistence type="inferred from homology"/>
<evidence type="ECO:0000256" key="2">
    <source>
        <dbReference type="ARBA" id="ARBA00046280"/>
    </source>
</evidence>
<evidence type="ECO:0000313" key="8">
    <source>
        <dbReference type="Proteomes" id="UP001274896"/>
    </source>
</evidence>
<dbReference type="GO" id="GO:0005886">
    <property type="term" value="C:plasma membrane"/>
    <property type="evidence" value="ECO:0007669"/>
    <property type="project" value="TreeGrafter"/>
</dbReference>
<gene>
    <name evidence="7" type="ORF">QTP70_027951</name>
</gene>
<dbReference type="PANTHER" id="PTHR47462">
    <property type="entry name" value="VESICLE-ASSOCIATED MEMBRANE PROTEIN 5"/>
    <property type="match status" value="1"/>
</dbReference>
<sequence length="216" mass="24795">MENGRNRLQQAQQDVEEVRDIMLENLNKANEREGKLGDLENRADQLLEQSKVFSKTANQVKQKKQWENMKMKVILAVIVGVVLLVVIITAVVLTTPSVNQTDVCWRNTDQDIELKEKAESELKQLQGVVEDTKVVMVENYNKVIDRGTKLEDSDERTDALLESSRRFSRTTRKVKEKVEAENSWMLCRNWKMIAIAAGVFLVIIIILIIIISSLWP</sequence>
<evidence type="ECO:0000313" key="7">
    <source>
        <dbReference type="EMBL" id="KAK3514695.1"/>
    </source>
</evidence>
<dbReference type="Gene3D" id="1.20.5.110">
    <property type="match status" value="2"/>
</dbReference>
<feature type="domain" description="V-SNARE coiled-coil homology" evidence="6">
    <location>
        <begin position="121"/>
        <end position="181"/>
    </location>
</feature>
<dbReference type="SUPFAM" id="SSF58038">
    <property type="entry name" value="SNARE fusion complex"/>
    <property type="match status" value="2"/>
</dbReference>
<dbReference type="PRINTS" id="PR00219">
    <property type="entry name" value="SYNAPTOBREVN"/>
</dbReference>
<evidence type="ECO:0000259" key="6">
    <source>
        <dbReference type="PROSITE" id="PS50892"/>
    </source>
</evidence>
<feature type="transmembrane region" description="Helical" evidence="5">
    <location>
        <begin position="73"/>
        <end position="93"/>
    </location>
</feature>
<organism evidence="7 8">
    <name type="scientific">Hemibagrus guttatus</name>
    <dbReference type="NCBI Taxonomy" id="175788"/>
    <lineage>
        <taxon>Eukaryota</taxon>
        <taxon>Metazoa</taxon>
        <taxon>Chordata</taxon>
        <taxon>Craniata</taxon>
        <taxon>Vertebrata</taxon>
        <taxon>Euteleostomi</taxon>
        <taxon>Actinopterygii</taxon>
        <taxon>Neopterygii</taxon>
        <taxon>Teleostei</taxon>
        <taxon>Ostariophysi</taxon>
        <taxon>Siluriformes</taxon>
        <taxon>Bagridae</taxon>
        <taxon>Hemibagrus</taxon>
    </lineage>
</organism>
<dbReference type="Pfam" id="PF00957">
    <property type="entry name" value="Synaptobrevin"/>
    <property type="match status" value="2"/>
</dbReference>
<accession>A0AAE0UQ83</accession>
<evidence type="ECO:0000256" key="5">
    <source>
        <dbReference type="SAM" id="Phobius"/>
    </source>
</evidence>
<keyword evidence="8" id="KW-1185">Reference proteome</keyword>
<dbReference type="Proteomes" id="UP001274896">
    <property type="component" value="Unassembled WGS sequence"/>
</dbReference>
<name>A0AAE0UQ83_9TELE</name>
<evidence type="ECO:0000256" key="4">
    <source>
        <dbReference type="SAM" id="Coils"/>
    </source>
</evidence>
<dbReference type="GO" id="GO:0043001">
    <property type="term" value="P:Golgi to plasma membrane protein transport"/>
    <property type="evidence" value="ECO:0007669"/>
    <property type="project" value="TreeGrafter"/>
</dbReference>
<dbReference type="EMBL" id="JAUCMX010000021">
    <property type="protein sequence ID" value="KAK3514695.1"/>
    <property type="molecule type" value="Genomic_DNA"/>
</dbReference>
<dbReference type="InterPro" id="IPR042855">
    <property type="entry name" value="V_SNARE_CC"/>
</dbReference>
<dbReference type="GO" id="GO:0012505">
    <property type="term" value="C:endomembrane system"/>
    <property type="evidence" value="ECO:0007669"/>
    <property type="project" value="UniProtKB-SubCell"/>
</dbReference>
<dbReference type="PROSITE" id="PS50892">
    <property type="entry name" value="V_SNARE"/>
    <property type="match status" value="2"/>
</dbReference>
<dbReference type="CDD" id="cd15843">
    <property type="entry name" value="R-SNARE"/>
    <property type="match status" value="1"/>
</dbReference>
<keyword evidence="3 4" id="KW-0175">Coiled coil</keyword>
<keyword evidence="5" id="KW-0812">Transmembrane</keyword>
<evidence type="ECO:0000256" key="1">
    <source>
        <dbReference type="ARBA" id="ARBA00008025"/>
    </source>
</evidence>
<comment type="caution">
    <text evidence="7">The sequence shown here is derived from an EMBL/GenBank/DDBJ whole genome shotgun (WGS) entry which is preliminary data.</text>
</comment>
<comment type="subcellular location">
    <subcellularLocation>
        <location evidence="2">Endomembrane system</location>
        <topology evidence="2">Single-pass type IV membrane protein</topology>
    </subcellularLocation>
</comment>
<feature type="domain" description="V-SNARE coiled-coil homology" evidence="6">
    <location>
        <begin position="7"/>
        <end position="67"/>
    </location>
</feature>
<protein>
    <recommendedName>
        <fullName evidence="6">V-SNARE coiled-coil homology domain-containing protein</fullName>
    </recommendedName>
</protein>
<keyword evidence="5" id="KW-0472">Membrane</keyword>
<dbReference type="InterPro" id="IPR001388">
    <property type="entry name" value="Synaptobrevin-like"/>
</dbReference>
<comment type="similarity">
    <text evidence="1">Belongs to the synaptobrevin family.</text>
</comment>